<keyword evidence="2" id="KW-1185">Reference proteome</keyword>
<evidence type="ECO:0000313" key="1">
    <source>
        <dbReference type="EMBL" id="PWK47919.1"/>
    </source>
</evidence>
<reference evidence="1 2" key="1">
    <citation type="submission" date="2018-05" db="EMBL/GenBank/DDBJ databases">
        <title>Genomic Encyclopedia of Type Strains, Phase IV (KMG-IV): sequencing the most valuable type-strain genomes for metagenomic binning, comparative biology and taxonomic classification.</title>
        <authorList>
            <person name="Goeker M."/>
        </authorList>
    </citation>
    <scope>NUCLEOTIDE SEQUENCE [LARGE SCALE GENOMIC DNA]</scope>
    <source>
        <strain evidence="1 2">DSM 25350</strain>
    </source>
</reference>
<gene>
    <name evidence="1" type="ORF">C8D97_110134</name>
</gene>
<dbReference type="AlphaFoldDB" id="A0A316FHK9"/>
<protein>
    <submittedName>
        <fullName evidence="1">Uncharacterized protein</fullName>
    </submittedName>
</protein>
<name>A0A316FHK9_9GAMM</name>
<accession>A0A316FHK9</accession>
<dbReference type="Proteomes" id="UP000245790">
    <property type="component" value="Unassembled WGS sequence"/>
</dbReference>
<sequence>MPFMKGAINGHTALAMRNAFDSFLYMQQVINCQEKELVTDKDVENAVYEGSNKRPYSASDAKRFS</sequence>
<dbReference type="RefSeq" id="WP_109764453.1">
    <property type="nucleotide sequence ID" value="NZ_QGGU01000010.1"/>
</dbReference>
<proteinExistence type="predicted"/>
<dbReference type="EMBL" id="QGGU01000010">
    <property type="protein sequence ID" value="PWK47919.1"/>
    <property type="molecule type" value="Genomic_DNA"/>
</dbReference>
<organism evidence="1 2">
    <name type="scientific">Pleionea mediterranea</name>
    <dbReference type="NCBI Taxonomy" id="523701"/>
    <lineage>
        <taxon>Bacteria</taxon>
        <taxon>Pseudomonadati</taxon>
        <taxon>Pseudomonadota</taxon>
        <taxon>Gammaproteobacteria</taxon>
        <taxon>Oceanospirillales</taxon>
        <taxon>Pleioneaceae</taxon>
        <taxon>Pleionea</taxon>
    </lineage>
</organism>
<comment type="caution">
    <text evidence="1">The sequence shown here is derived from an EMBL/GenBank/DDBJ whole genome shotgun (WGS) entry which is preliminary data.</text>
</comment>
<evidence type="ECO:0000313" key="2">
    <source>
        <dbReference type="Proteomes" id="UP000245790"/>
    </source>
</evidence>